<keyword evidence="4" id="KW-1185">Reference proteome</keyword>
<evidence type="ECO:0000256" key="1">
    <source>
        <dbReference type="SAM" id="MobiDB-lite"/>
    </source>
</evidence>
<evidence type="ECO:0000313" key="3">
    <source>
        <dbReference type="EMBL" id="GGK41987.1"/>
    </source>
</evidence>
<name>A0ABQ2F2P6_9DEIO</name>
<proteinExistence type="predicted"/>
<dbReference type="Gene3D" id="1.10.10.10">
    <property type="entry name" value="Winged helix-like DNA-binding domain superfamily/Winged helix DNA-binding domain"/>
    <property type="match status" value="1"/>
</dbReference>
<accession>A0ABQ2F2P6</accession>
<feature type="domain" description="Transcription regulator PadR N-terminal" evidence="2">
    <location>
        <begin position="1"/>
        <end position="35"/>
    </location>
</feature>
<protein>
    <recommendedName>
        <fullName evidence="2">Transcription regulator PadR N-terminal domain-containing protein</fullName>
    </recommendedName>
</protein>
<gene>
    <name evidence="3" type="ORF">GCM10008955_39730</name>
</gene>
<dbReference type="InterPro" id="IPR005149">
    <property type="entry name" value="Tscrpt_reg_PadR_N"/>
</dbReference>
<dbReference type="Proteomes" id="UP000647587">
    <property type="component" value="Unassembled WGS sequence"/>
</dbReference>
<organism evidence="3 4">
    <name type="scientific">Deinococcus malanensis</name>
    <dbReference type="NCBI Taxonomy" id="1706855"/>
    <lineage>
        <taxon>Bacteria</taxon>
        <taxon>Thermotogati</taxon>
        <taxon>Deinococcota</taxon>
        <taxon>Deinococci</taxon>
        <taxon>Deinococcales</taxon>
        <taxon>Deinococcaceae</taxon>
        <taxon>Deinococcus</taxon>
    </lineage>
</organism>
<evidence type="ECO:0000313" key="4">
    <source>
        <dbReference type="Proteomes" id="UP000647587"/>
    </source>
</evidence>
<comment type="caution">
    <text evidence="3">The sequence shown here is derived from an EMBL/GenBank/DDBJ whole genome shotgun (WGS) entry which is preliminary data.</text>
</comment>
<dbReference type="InterPro" id="IPR036388">
    <property type="entry name" value="WH-like_DNA-bd_sf"/>
</dbReference>
<dbReference type="EMBL" id="BMPP01000029">
    <property type="protein sequence ID" value="GGK41987.1"/>
    <property type="molecule type" value="Genomic_DNA"/>
</dbReference>
<feature type="region of interest" description="Disordered" evidence="1">
    <location>
        <begin position="1"/>
        <end position="20"/>
    </location>
</feature>
<evidence type="ECO:0000259" key="2">
    <source>
        <dbReference type="Pfam" id="PF03551"/>
    </source>
</evidence>
<sequence length="57" mass="6448">MEQDGLLAAQYGETGRNGKPRKYYAITDKGRLTLSNKRKEFESFTKAVHRLTGSEAQ</sequence>
<dbReference type="SUPFAM" id="SSF46785">
    <property type="entry name" value="Winged helix' DNA-binding domain"/>
    <property type="match status" value="1"/>
</dbReference>
<reference evidence="4" key="1">
    <citation type="journal article" date="2019" name="Int. J. Syst. Evol. Microbiol.">
        <title>The Global Catalogue of Microorganisms (GCM) 10K type strain sequencing project: providing services to taxonomists for standard genome sequencing and annotation.</title>
        <authorList>
            <consortium name="The Broad Institute Genomics Platform"/>
            <consortium name="The Broad Institute Genome Sequencing Center for Infectious Disease"/>
            <person name="Wu L."/>
            <person name="Ma J."/>
        </authorList>
    </citation>
    <scope>NUCLEOTIDE SEQUENCE [LARGE SCALE GENOMIC DNA]</scope>
    <source>
        <strain evidence="4">JCM 30331</strain>
    </source>
</reference>
<dbReference type="Pfam" id="PF03551">
    <property type="entry name" value="PadR"/>
    <property type="match status" value="1"/>
</dbReference>
<dbReference type="InterPro" id="IPR036390">
    <property type="entry name" value="WH_DNA-bd_sf"/>
</dbReference>